<dbReference type="AlphaFoldDB" id="A0A5B9QQT4"/>
<dbReference type="PROSITE" id="PS51977">
    <property type="entry name" value="WGR"/>
    <property type="match status" value="1"/>
</dbReference>
<dbReference type="SUPFAM" id="SSF142921">
    <property type="entry name" value="WGR domain-like"/>
    <property type="match status" value="1"/>
</dbReference>
<reference evidence="3 4" key="1">
    <citation type="submission" date="2019-08" db="EMBL/GenBank/DDBJ databases">
        <title>Deep-cultivation of Planctomycetes and their phenomic and genomic characterization uncovers novel biology.</title>
        <authorList>
            <person name="Wiegand S."/>
            <person name="Jogler M."/>
            <person name="Boedeker C."/>
            <person name="Pinto D."/>
            <person name="Vollmers J."/>
            <person name="Rivas-Marin E."/>
            <person name="Kohn T."/>
            <person name="Peeters S.H."/>
            <person name="Heuer A."/>
            <person name="Rast P."/>
            <person name="Oberbeckmann S."/>
            <person name="Bunk B."/>
            <person name="Jeske O."/>
            <person name="Meyerdierks A."/>
            <person name="Storesund J.E."/>
            <person name="Kallscheuer N."/>
            <person name="Luecker S."/>
            <person name="Lage O.M."/>
            <person name="Pohl T."/>
            <person name="Merkel B.J."/>
            <person name="Hornburger P."/>
            <person name="Mueller R.-W."/>
            <person name="Bruemmer F."/>
            <person name="Labrenz M."/>
            <person name="Spormann A.M."/>
            <person name="Op den Camp H."/>
            <person name="Overmann J."/>
            <person name="Amann R."/>
            <person name="Jetten M.S.M."/>
            <person name="Mascher T."/>
            <person name="Medema M.H."/>
            <person name="Devos D.P."/>
            <person name="Kaster A.-K."/>
            <person name="Ovreas L."/>
            <person name="Rohde M."/>
            <person name="Galperin M.Y."/>
            <person name="Jogler C."/>
        </authorList>
    </citation>
    <scope>NUCLEOTIDE SEQUENCE [LARGE SCALE GENOMIC DNA]</scope>
    <source>
        <strain evidence="3 4">UC8</strain>
    </source>
</reference>
<dbReference type="Pfam" id="PF05406">
    <property type="entry name" value="WGR"/>
    <property type="match status" value="1"/>
</dbReference>
<dbReference type="InterPro" id="IPR008893">
    <property type="entry name" value="WGR_domain"/>
</dbReference>
<evidence type="ECO:0000256" key="1">
    <source>
        <dbReference type="SAM" id="MobiDB-lite"/>
    </source>
</evidence>
<name>A0A5B9QQT4_9BACT</name>
<dbReference type="KEGG" id="rul:UC8_34890"/>
<gene>
    <name evidence="3" type="ORF">UC8_34890</name>
</gene>
<dbReference type="InterPro" id="IPR050458">
    <property type="entry name" value="LolB"/>
</dbReference>
<proteinExistence type="predicted"/>
<dbReference type="PANTHER" id="PTHR30634:SF13">
    <property type="entry name" value="PROTEIN YEHF"/>
    <property type="match status" value="1"/>
</dbReference>
<dbReference type="InterPro" id="IPR036930">
    <property type="entry name" value="WGR_dom_sf"/>
</dbReference>
<accession>A0A5B9QQT4</accession>
<dbReference type="Proteomes" id="UP000325286">
    <property type="component" value="Chromosome"/>
</dbReference>
<dbReference type="Gene3D" id="2.20.140.10">
    <property type="entry name" value="WGR domain"/>
    <property type="match status" value="1"/>
</dbReference>
<dbReference type="InterPro" id="IPR049809">
    <property type="entry name" value="YehF/YfeS-like_WGR"/>
</dbReference>
<dbReference type="OrthoDB" id="9767858at2"/>
<protein>
    <submittedName>
        <fullName evidence="3">WGR domain protein</fullName>
    </submittedName>
</protein>
<sequence>MPSRHLVLSAGTSNKFWNITRDGTSHTVNYGRVGTDGQTKTKQFDDAAACQKSYEQLIEQKLKKGYSDAGKSTSPSTRTAKKAVKKTAKKAVKKTLPKTATKKATKPVKKAAPETAPETAAVEPELAVTREIALEPADWFVAAFRKTAPLQRGKPAEADLDAAADQLAALKRINYGWDLPFEDLSLPAIMAPEEAHFWLLAMTDYSHRFASQAEVRKYATKIRNSKITGKLFWQQATRHVKQSNRGVSPLVMAPLFSLFSAEQCFELALTPVKDDERNHRSASEVTVMLNQGFQAHVLPYLKRTEITKLQKRVRQTFDPAAEPADEYSAYPAEHYAAAVLGMHKEVYAITSSWPDDQFRGDDVWLAHYLYPQEILFGLGSAELFESEWRRLGLKCSGPRHARNFLACTESAALDLLANQVCAQSNKDECAALLKVLCLVHAPEAAESVLRCRLDSKMPALARDWLEKYVGNAVAGLIPIAGKKGKLADAAIDYLRSVKRNGYEGVIAKSLKQAGKSAPGVTQVQRDVLDHIEKTYTPFDAKTTPKWLKDALATVDLKRAPKLPSWAAPDGMPPLAVSERRLNDEQVQVVLEVLATTPVSEQHPLLVAIKQHVDKPSRDDFAWQLFQFWQEDGSVAKNKWAMGAIGHLGDDGCVMKLTPMVRVWPGESQHARAVFGLECLRGVGSSTALMQLSGIAQKLKFKGLKNKAAAFVEEIAKEKGMTRAELEDRVIPDCGLDEMGRREFSFGPRSFSFVLGGDLKPMVRDEAGKIRPNMPKPGVKDDEKLAGEAMAEWKLIKKQIKDVAVLQAGRLEQAMVTGRRWTVADFEALLVRHPLMTHLVQKLIWASFDAKGKRLALFRVTEERDYANAKDDSMSLGKAKQIGVIHPLDMTEAERATWGEVLSDYEIITPFPQLGRDVYALEKGEAKTKELKRFHGLKLAAPTMIFTLEKFGWTRGEAMDGGCFDEHSKQFPAADVTAVIHYDGVVGMGYIDPDETLTTKSIHFCKGMRAPSGYGWGSKKTMKLGDVPPIVISEVMADLHVLKTKAK</sequence>
<dbReference type="Pfam" id="PF13569">
    <property type="entry name" value="DUF4132"/>
    <property type="match status" value="1"/>
</dbReference>
<organism evidence="3 4">
    <name type="scientific">Roseimaritima ulvae</name>
    <dbReference type="NCBI Taxonomy" id="980254"/>
    <lineage>
        <taxon>Bacteria</taxon>
        <taxon>Pseudomonadati</taxon>
        <taxon>Planctomycetota</taxon>
        <taxon>Planctomycetia</taxon>
        <taxon>Pirellulales</taxon>
        <taxon>Pirellulaceae</taxon>
        <taxon>Roseimaritima</taxon>
    </lineage>
</organism>
<evidence type="ECO:0000313" key="3">
    <source>
        <dbReference type="EMBL" id="QEG41467.1"/>
    </source>
</evidence>
<feature type="region of interest" description="Disordered" evidence="1">
    <location>
        <begin position="64"/>
        <end position="118"/>
    </location>
</feature>
<dbReference type="SMART" id="SM00773">
    <property type="entry name" value="WGR"/>
    <property type="match status" value="1"/>
</dbReference>
<evidence type="ECO:0000313" key="4">
    <source>
        <dbReference type="Proteomes" id="UP000325286"/>
    </source>
</evidence>
<feature type="compositionally biased region" description="Basic residues" evidence="1">
    <location>
        <begin position="79"/>
        <end position="109"/>
    </location>
</feature>
<dbReference type="PANTHER" id="PTHR30634">
    <property type="entry name" value="OUTER MEMBRANE LOLAB LIPOPROTEIN INSERTION APPARATUS"/>
    <property type="match status" value="1"/>
</dbReference>
<keyword evidence="4" id="KW-1185">Reference proteome</keyword>
<dbReference type="RefSeq" id="WP_068142245.1">
    <property type="nucleotide sequence ID" value="NZ_CP042914.1"/>
</dbReference>
<dbReference type="EMBL" id="CP042914">
    <property type="protein sequence ID" value="QEG41467.1"/>
    <property type="molecule type" value="Genomic_DNA"/>
</dbReference>
<dbReference type="CDD" id="cd07996">
    <property type="entry name" value="WGR_MMR_like"/>
    <property type="match status" value="1"/>
</dbReference>
<evidence type="ECO:0000259" key="2">
    <source>
        <dbReference type="PROSITE" id="PS51977"/>
    </source>
</evidence>
<feature type="domain" description="WGR" evidence="2">
    <location>
        <begin position="1"/>
        <end position="79"/>
    </location>
</feature>
<dbReference type="InterPro" id="IPR025406">
    <property type="entry name" value="DUF4132"/>
</dbReference>